<dbReference type="EMBL" id="JALKCG010000001">
    <property type="protein sequence ID" value="MCK0207610.1"/>
    <property type="molecule type" value="Genomic_DNA"/>
</dbReference>
<organism evidence="3 4">
    <name type="scientific">Ancylobacter koreensis</name>
    <dbReference type="NCBI Taxonomy" id="266121"/>
    <lineage>
        <taxon>Bacteria</taxon>
        <taxon>Pseudomonadati</taxon>
        <taxon>Pseudomonadota</taxon>
        <taxon>Alphaproteobacteria</taxon>
        <taxon>Hyphomicrobiales</taxon>
        <taxon>Xanthobacteraceae</taxon>
        <taxon>Ancylobacter</taxon>
    </lineage>
</organism>
<proteinExistence type="predicted"/>
<evidence type="ECO:0000256" key="1">
    <source>
        <dbReference type="SAM" id="Phobius"/>
    </source>
</evidence>
<keyword evidence="1" id="KW-0472">Membrane</keyword>
<feature type="domain" description="Inner membrane protein YgaP-like transmembrane" evidence="2">
    <location>
        <begin position="1"/>
        <end position="62"/>
    </location>
</feature>
<protein>
    <submittedName>
        <fullName evidence="3">DUF2892 domain-containing protein</fullName>
    </submittedName>
</protein>
<dbReference type="RefSeq" id="WP_247199541.1">
    <property type="nucleotide sequence ID" value="NZ_JALKCG010000001.1"/>
</dbReference>
<dbReference type="Pfam" id="PF11127">
    <property type="entry name" value="YgaP-like_TM"/>
    <property type="match status" value="1"/>
</dbReference>
<keyword evidence="1" id="KW-0812">Transmembrane</keyword>
<dbReference type="Proteomes" id="UP001202867">
    <property type="component" value="Unassembled WGS sequence"/>
</dbReference>
<accession>A0ABT0DK00</accession>
<dbReference type="InterPro" id="IPR021309">
    <property type="entry name" value="YgaP-like_TM"/>
</dbReference>
<comment type="caution">
    <text evidence="3">The sequence shown here is derived from an EMBL/GenBank/DDBJ whole genome shotgun (WGS) entry which is preliminary data.</text>
</comment>
<reference evidence="3 4" key="1">
    <citation type="submission" date="2022-04" db="EMBL/GenBank/DDBJ databases">
        <authorList>
            <person name="Grouzdev D.S."/>
            <person name="Pantiukh K.S."/>
            <person name="Krutkina M.S."/>
        </authorList>
    </citation>
    <scope>NUCLEOTIDE SEQUENCE [LARGE SCALE GENOMIC DNA]</scope>
    <source>
        <strain evidence="3 4">Jip08</strain>
    </source>
</reference>
<keyword evidence="4" id="KW-1185">Reference proteome</keyword>
<sequence>MTRNIGTADRALRVILGFALLSLLFVWQGNLRWLGLVGLVPLLTALVGHCPAYSLLGLSTCPLTRRR</sequence>
<reference evidence="4" key="2">
    <citation type="submission" date="2023-07" db="EMBL/GenBank/DDBJ databases">
        <title>Ancylobacter moscoviensis sp. nov., facultatively methylotrophic bacteria from activated sludge and the reclassification of Starkeya novella (Starkey 1934) Kelly et al. 2000 as Ancylobacter novellus comb. nov., Starkeya koreensis Im et al. 2006 as Ancylobacter koreensis comb.nov., Angulomicrobium tetraedrale Vasil'eva et al. 1986 as Ancylobacter tetraedralis comb. nov., Angulomicrobium amanitiforme Fritz et al. 2004 as Ancylobacter amanitiformis comb. nov. and Methylorhabdus multivorans Doronina et al. 1996 as Ancylobacter multivorans comb. nov. and emended description of the genus Ancylobacter.</title>
        <authorList>
            <person name="Doronina N."/>
            <person name="Chemodurova A."/>
            <person name="Grouzdev D."/>
            <person name="Koziaeva V."/>
            <person name="Shi W."/>
            <person name="Wu L."/>
            <person name="Kaparullina E."/>
        </authorList>
    </citation>
    <scope>NUCLEOTIDE SEQUENCE [LARGE SCALE GENOMIC DNA]</scope>
    <source>
        <strain evidence="4">Jip08</strain>
    </source>
</reference>
<evidence type="ECO:0000313" key="4">
    <source>
        <dbReference type="Proteomes" id="UP001202867"/>
    </source>
</evidence>
<gene>
    <name evidence="3" type="ORF">MWN33_06140</name>
</gene>
<name>A0ABT0DK00_9HYPH</name>
<feature type="transmembrane region" description="Helical" evidence="1">
    <location>
        <begin position="12"/>
        <end position="30"/>
    </location>
</feature>
<feature type="transmembrane region" description="Helical" evidence="1">
    <location>
        <begin position="36"/>
        <end position="58"/>
    </location>
</feature>
<keyword evidence="1" id="KW-1133">Transmembrane helix</keyword>
<evidence type="ECO:0000259" key="2">
    <source>
        <dbReference type="Pfam" id="PF11127"/>
    </source>
</evidence>
<evidence type="ECO:0000313" key="3">
    <source>
        <dbReference type="EMBL" id="MCK0207610.1"/>
    </source>
</evidence>